<dbReference type="Proteomes" id="UP001462640">
    <property type="component" value="Unassembled WGS sequence"/>
</dbReference>
<reference evidence="2 3" key="1">
    <citation type="submission" date="2024-05" db="EMBL/GenBank/DDBJ databases">
        <title>Roseateles sp. 2.12 16S ribosomal RNA gene Genome sequencing and assembly.</title>
        <authorList>
            <person name="Woo H."/>
        </authorList>
    </citation>
    <scope>NUCLEOTIDE SEQUENCE [LARGE SCALE GENOMIC DNA]</scope>
    <source>
        <strain evidence="2 3">2.12</strain>
    </source>
</reference>
<keyword evidence="3" id="KW-1185">Reference proteome</keyword>
<feature type="transmembrane region" description="Helical" evidence="1">
    <location>
        <begin position="78"/>
        <end position="101"/>
    </location>
</feature>
<protein>
    <submittedName>
        <fullName evidence="2">Uncharacterized protein</fullName>
    </submittedName>
</protein>
<sequence>MRDLEGQNAEASDATPLDPHAKHRFVLVVLLAMASGPFFLASTLFALLKVPAVLLLLLAVLVGVVRSTAFTMAAALGWIALLMVGLLLVGLLTALSSLCLVCK</sequence>
<evidence type="ECO:0000256" key="1">
    <source>
        <dbReference type="SAM" id="Phobius"/>
    </source>
</evidence>
<evidence type="ECO:0000313" key="2">
    <source>
        <dbReference type="EMBL" id="MEO3713334.1"/>
    </source>
</evidence>
<comment type="caution">
    <text evidence="2">The sequence shown here is derived from an EMBL/GenBank/DDBJ whole genome shotgun (WGS) entry which is preliminary data.</text>
</comment>
<name>A0ABV0GE53_9BURK</name>
<dbReference type="RefSeq" id="WP_347609673.1">
    <property type="nucleotide sequence ID" value="NZ_JBDPZC010000004.1"/>
</dbReference>
<gene>
    <name evidence="2" type="ORF">ABDJ40_11225</name>
</gene>
<dbReference type="EMBL" id="JBDPZC010000004">
    <property type="protein sequence ID" value="MEO3713334.1"/>
    <property type="molecule type" value="Genomic_DNA"/>
</dbReference>
<feature type="transmembrane region" description="Helical" evidence="1">
    <location>
        <begin position="25"/>
        <end position="47"/>
    </location>
</feature>
<organism evidence="2 3">
    <name type="scientific">Roseateles flavus</name>
    <dbReference type="NCBI Taxonomy" id="3149041"/>
    <lineage>
        <taxon>Bacteria</taxon>
        <taxon>Pseudomonadati</taxon>
        <taxon>Pseudomonadota</taxon>
        <taxon>Betaproteobacteria</taxon>
        <taxon>Burkholderiales</taxon>
        <taxon>Sphaerotilaceae</taxon>
        <taxon>Roseateles</taxon>
    </lineage>
</organism>
<feature type="transmembrane region" description="Helical" evidence="1">
    <location>
        <begin position="54"/>
        <end position="72"/>
    </location>
</feature>
<keyword evidence="1" id="KW-1133">Transmembrane helix</keyword>
<evidence type="ECO:0000313" key="3">
    <source>
        <dbReference type="Proteomes" id="UP001462640"/>
    </source>
</evidence>
<keyword evidence="1" id="KW-0812">Transmembrane</keyword>
<proteinExistence type="predicted"/>
<keyword evidence="1" id="KW-0472">Membrane</keyword>
<accession>A0ABV0GE53</accession>